<evidence type="ECO:0000256" key="5">
    <source>
        <dbReference type="ARBA" id="ARBA00023004"/>
    </source>
</evidence>
<protein>
    <recommendedName>
        <fullName evidence="7">Radical SAM core domain-containing protein</fullName>
    </recommendedName>
</protein>
<dbReference type="SFLD" id="SFLDS00029">
    <property type="entry name" value="Radical_SAM"/>
    <property type="match status" value="1"/>
</dbReference>
<proteinExistence type="predicted"/>
<feature type="non-terminal residue" evidence="8">
    <location>
        <position position="128"/>
    </location>
</feature>
<comment type="cofactor">
    <cofactor evidence="1">
        <name>[4Fe-4S] cluster</name>
        <dbReference type="ChEBI" id="CHEBI:49883"/>
    </cofactor>
</comment>
<dbReference type="InterPro" id="IPR058240">
    <property type="entry name" value="rSAM_sf"/>
</dbReference>
<comment type="caution">
    <text evidence="8">The sequence shown here is derived from an EMBL/GenBank/DDBJ whole genome shotgun (WGS) entry which is preliminary data.</text>
</comment>
<dbReference type="PANTHER" id="PTHR43787">
    <property type="entry name" value="FEMO COFACTOR BIOSYNTHESIS PROTEIN NIFB-RELATED"/>
    <property type="match status" value="1"/>
</dbReference>
<evidence type="ECO:0000259" key="7">
    <source>
        <dbReference type="Pfam" id="PF04055"/>
    </source>
</evidence>
<keyword evidence="3" id="KW-0949">S-adenosyl-L-methionine</keyword>
<evidence type="ECO:0000256" key="1">
    <source>
        <dbReference type="ARBA" id="ARBA00001966"/>
    </source>
</evidence>
<reference evidence="8" key="1">
    <citation type="journal article" date="2014" name="Front. Microbiol.">
        <title>High frequency of phylogenetically diverse reductive dehalogenase-homologous genes in deep subseafloor sedimentary metagenomes.</title>
        <authorList>
            <person name="Kawai M."/>
            <person name="Futagami T."/>
            <person name="Toyoda A."/>
            <person name="Takaki Y."/>
            <person name="Nishi S."/>
            <person name="Hori S."/>
            <person name="Arai W."/>
            <person name="Tsubouchi T."/>
            <person name="Morono Y."/>
            <person name="Uchiyama I."/>
            <person name="Ito T."/>
            <person name="Fujiyama A."/>
            <person name="Inagaki F."/>
            <person name="Takami H."/>
        </authorList>
    </citation>
    <scope>NUCLEOTIDE SEQUENCE</scope>
    <source>
        <strain evidence="8">Expedition CK06-06</strain>
    </source>
</reference>
<keyword evidence="5" id="KW-0408">Iron</keyword>
<dbReference type="GO" id="GO:0051539">
    <property type="term" value="F:4 iron, 4 sulfur cluster binding"/>
    <property type="evidence" value="ECO:0007669"/>
    <property type="project" value="UniProtKB-KW"/>
</dbReference>
<accession>X0VM45</accession>
<dbReference type="GO" id="GO:0046872">
    <property type="term" value="F:metal ion binding"/>
    <property type="evidence" value="ECO:0007669"/>
    <property type="project" value="UniProtKB-KW"/>
</dbReference>
<dbReference type="EMBL" id="BARS01022402">
    <property type="protein sequence ID" value="GAG13538.1"/>
    <property type="molecule type" value="Genomic_DNA"/>
</dbReference>
<keyword evidence="4" id="KW-0479">Metal-binding</keyword>
<gene>
    <name evidence="8" type="ORF">S01H1_35823</name>
</gene>
<evidence type="ECO:0000313" key="8">
    <source>
        <dbReference type="EMBL" id="GAG13538.1"/>
    </source>
</evidence>
<feature type="domain" description="Radical SAM core" evidence="7">
    <location>
        <begin position="29"/>
        <end position="117"/>
    </location>
</feature>
<keyword evidence="2" id="KW-0004">4Fe-4S</keyword>
<evidence type="ECO:0000256" key="2">
    <source>
        <dbReference type="ARBA" id="ARBA00022485"/>
    </source>
</evidence>
<organism evidence="8">
    <name type="scientific">marine sediment metagenome</name>
    <dbReference type="NCBI Taxonomy" id="412755"/>
    <lineage>
        <taxon>unclassified sequences</taxon>
        <taxon>metagenomes</taxon>
        <taxon>ecological metagenomes</taxon>
    </lineage>
</organism>
<dbReference type="GO" id="GO:0003824">
    <property type="term" value="F:catalytic activity"/>
    <property type="evidence" value="ECO:0007669"/>
    <property type="project" value="InterPro"/>
</dbReference>
<dbReference type="AlphaFoldDB" id="X0VM45"/>
<evidence type="ECO:0000256" key="3">
    <source>
        <dbReference type="ARBA" id="ARBA00022691"/>
    </source>
</evidence>
<dbReference type="InterPro" id="IPR013785">
    <property type="entry name" value="Aldolase_TIM"/>
</dbReference>
<dbReference type="Pfam" id="PF04055">
    <property type="entry name" value="Radical_SAM"/>
    <property type="match status" value="1"/>
</dbReference>
<evidence type="ECO:0000256" key="6">
    <source>
        <dbReference type="ARBA" id="ARBA00023014"/>
    </source>
</evidence>
<dbReference type="SUPFAM" id="SSF102114">
    <property type="entry name" value="Radical SAM enzymes"/>
    <property type="match status" value="1"/>
</dbReference>
<dbReference type="InterPro" id="IPR007197">
    <property type="entry name" value="rSAM"/>
</dbReference>
<sequence>MNSIIYGPVPSWRLGRSLGIDLLSHKAKTCNFNCVYCQLSETVNPVTQRGEFASLAQLTEELKEVRGIAADYVTFSGTGEPTLASNLGQAIEIAKSTLNLPVAVLTNSSLMPREDVRHDLAKADVVVA</sequence>
<name>X0VM45_9ZZZZ</name>
<dbReference type="CDD" id="cd01335">
    <property type="entry name" value="Radical_SAM"/>
    <property type="match status" value="1"/>
</dbReference>
<dbReference type="Gene3D" id="3.20.20.70">
    <property type="entry name" value="Aldolase class I"/>
    <property type="match status" value="1"/>
</dbReference>
<keyword evidence="6" id="KW-0411">Iron-sulfur</keyword>
<evidence type="ECO:0000256" key="4">
    <source>
        <dbReference type="ARBA" id="ARBA00022723"/>
    </source>
</evidence>
<dbReference type="PANTHER" id="PTHR43787:SF11">
    <property type="entry name" value="UPF0026 PROTEIN SLR1464"/>
    <property type="match status" value="1"/>
</dbReference>